<keyword evidence="3" id="KW-1185">Reference proteome</keyword>
<proteinExistence type="predicted"/>
<dbReference type="SUPFAM" id="SSF52317">
    <property type="entry name" value="Class I glutamine amidotransferase-like"/>
    <property type="match status" value="1"/>
</dbReference>
<dbReference type="Gene3D" id="2.60.120.200">
    <property type="match status" value="1"/>
</dbReference>
<sequence length="741" mass="81536">MLPIVGYTDKLSIAPGETLDVMVSSFGAREYTADLRRIIQGDTNPEGPGYKDDLIDLDLGGTRKAKAQPFRPGSCVIVPGQDVIGSLSSFTLAAVVKPTLITGRDRVIISLPGVASLRIDAEGHLSGTCGMASLRSTACMSVACWQIVSLSYEVQSGTASLSLIVDNESATRLAAPNTQTISAIVDGRADECIIAATRTREGPFCDFYDGKIDRPALFNSVVAPETLRTLLADFSTLRRQSDLVAAWNFSEKMTTQTICDISPYRLHGRIHNAPKRAMTGWLWRGQELDWKKRPELYSAIHFHATDVYDAAWDVEFALSLPVDLESGIYAVRLVPDGVEEDAYYCVFVVRPPRSKPTGNTIAFLFPTCSYMAYANHRLGMDVPGTEIGMGRAVELDRHHLFLQDNPGIGFSVYEMHDDDSGVFHSSRLRPIVDMQPKVKSFLGGLGSNIWQFNADTHITGWLDHIGQDFDVITDEDIHEEGLRLLSRYNVVITGSHPEYYTRNMIEAVQSFTERGGRLMYLGGNGFYWVVSFNEDMPGIMECRRSEAGIRPWEPGHGQFYHAFTGEYGGLWRRNGHPPNRLCGVGMTSQGFDISEPYVVNPEAKTSRTAFIFDGIDRSVIGDFGLAGGGAAGLELDRADIAQGTPEHAVVLASSVRHTDIYLMTPEDLLDPTPDWTGTQAEIIRADLTFFETTGGGAVFSTGSIAWAGSVAWNGYDNEIARMTENVLRRFNNPKLFSMPAL</sequence>
<evidence type="ECO:0000313" key="3">
    <source>
        <dbReference type="Proteomes" id="UP001081283"/>
    </source>
</evidence>
<name>A0ABT3YML4_9HYPH</name>
<dbReference type="Pfam" id="PF20254">
    <property type="entry name" value="DMFA2_C"/>
    <property type="match status" value="1"/>
</dbReference>
<evidence type="ECO:0000259" key="1">
    <source>
        <dbReference type="Pfam" id="PF20254"/>
    </source>
</evidence>
<dbReference type="SUPFAM" id="SSF49899">
    <property type="entry name" value="Concanavalin A-like lectins/glucanases"/>
    <property type="match status" value="1"/>
</dbReference>
<accession>A0ABT3YML4</accession>
<reference evidence="2" key="1">
    <citation type="submission" date="2022-10" db="EMBL/GenBank/DDBJ databases">
        <title>Hoeflea sp. J2-29, isolated from marine algae.</title>
        <authorList>
            <person name="Kristyanto S."/>
            <person name="Kim J.M."/>
            <person name="Jeon C.O."/>
        </authorList>
    </citation>
    <scope>NUCLEOTIDE SEQUENCE</scope>
    <source>
        <strain evidence="2">J2-29</strain>
    </source>
</reference>
<evidence type="ECO:0000313" key="2">
    <source>
        <dbReference type="EMBL" id="MCY0097034.1"/>
    </source>
</evidence>
<gene>
    <name evidence="2" type="ORF">OEG82_23960</name>
</gene>
<dbReference type="EMBL" id="JAOVZQ010000002">
    <property type="protein sequence ID" value="MCY0097034.1"/>
    <property type="molecule type" value="Genomic_DNA"/>
</dbReference>
<dbReference type="Proteomes" id="UP001081283">
    <property type="component" value="Unassembled WGS sequence"/>
</dbReference>
<dbReference type="InterPro" id="IPR046540">
    <property type="entry name" value="DMFA2_C"/>
</dbReference>
<dbReference type="InterPro" id="IPR029062">
    <property type="entry name" value="Class_I_gatase-like"/>
</dbReference>
<protein>
    <submittedName>
        <fullName evidence="2">N,N-dimethylformamidase</fullName>
    </submittedName>
</protein>
<feature type="domain" description="N,N-dimethylformamidase beta subunit-like C-terminal" evidence="1">
    <location>
        <begin position="276"/>
        <end position="717"/>
    </location>
</feature>
<comment type="caution">
    <text evidence="2">The sequence shown here is derived from an EMBL/GenBank/DDBJ whole genome shotgun (WGS) entry which is preliminary data.</text>
</comment>
<dbReference type="RefSeq" id="WP_267615127.1">
    <property type="nucleotide sequence ID" value="NZ_JAOVZQ010000002.1"/>
</dbReference>
<organism evidence="2 3">
    <name type="scientific">Hoeflea ulvae</name>
    <dbReference type="NCBI Taxonomy" id="2983764"/>
    <lineage>
        <taxon>Bacteria</taxon>
        <taxon>Pseudomonadati</taxon>
        <taxon>Pseudomonadota</taxon>
        <taxon>Alphaproteobacteria</taxon>
        <taxon>Hyphomicrobiales</taxon>
        <taxon>Rhizobiaceae</taxon>
        <taxon>Hoeflea</taxon>
    </lineage>
</organism>
<dbReference type="InterPro" id="IPR013320">
    <property type="entry name" value="ConA-like_dom_sf"/>
</dbReference>